<feature type="transmembrane region" description="Helical" evidence="1">
    <location>
        <begin position="84"/>
        <end position="109"/>
    </location>
</feature>
<organism evidence="2 3">
    <name type="scientific">Vigna unguiculata</name>
    <name type="common">Cowpea</name>
    <dbReference type="NCBI Taxonomy" id="3917"/>
    <lineage>
        <taxon>Eukaryota</taxon>
        <taxon>Viridiplantae</taxon>
        <taxon>Streptophyta</taxon>
        <taxon>Embryophyta</taxon>
        <taxon>Tracheophyta</taxon>
        <taxon>Spermatophyta</taxon>
        <taxon>Magnoliopsida</taxon>
        <taxon>eudicotyledons</taxon>
        <taxon>Gunneridae</taxon>
        <taxon>Pentapetalae</taxon>
        <taxon>rosids</taxon>
        <taxon>fabids</taxon>
        <taxon>Fabales</taxon>
        <taxon>Fabaceae</taxon>
        <taxon>Papilionoideae</taxon>
        <taxon>50 kb inversion clade</taxon>
        <taxon>NPAAA clade</taxon>
        <taxon>indigoferoid/millettioid clade</taxon>
        <taxon>Phaseoleae</taxon>
        <taxon>Vigna</taxon>
    </lineage>
</organism>
<evidence type="ECO:0000313" key="3">
    <source>
        <dbReference type="Proteomes" id="UP000501690"/>
    </source>
</evidence>
<gene>
    <name evidence="2" type="ORF">DEO72_LG7g30</name>
</gene>
<sequence>MVSVPRNEPKLIELKELMPLRPWNTPSLPLKKVGVRYVKLKEPIYRDGVRVYWQTVIEEEDENHKFEIPYERLFNLLNKRFPHIITFVAKFVCWTNVDFYICFLLSLYFRKNI</sequence>
<keyword evidence="1" id="KW-0472">Membrane</keyword>
<dbReference type="AlphaFoldDB" id="A0A4D6MD67"/>
<proteinExistence type="predicted"/>
<keyword evidence="1" id="KW-0812">Transmembrane</keyword>
<dbReference type="Proteomes" id="UP000501690">
    <property type="component" value="Linkage Group LG7"/>
</dbReference>
<evidence type="ECO:0000313" key="2">
    <source>
        <dbReference type="EMBL" id="QCD98753.1"/>
    </source>
</evidence>
<accession>A0A4D6MD67</accession>
<protein>
    <submittedName>
        <fullName evidence="2">Uncharacterized protein</fullName>
    </submittedName>
</protein>
<evidence type="ECO:0000256" key="1">
    <source>
        <dbReference type="SAM" id="Phobius"/>
    </source>
</evidence>
<dbReference type="EMBL" id="CP039351">
    <property type="protein sequence ID" value="QCD98753.1"/>
    <property type="molecule type" value="Genomic_DNA"/>
</dbReference>
<keyword evidence="1" id="KW-1133">Transmembrane helix</keyword>
<keyword evidence="3" id="KW-1185">Reference proteome</keyword>
<reference evidence="2 3" key="1">
    <citation type="submission" date="2019-04" db="EMBL/GenBank/DDBJ databases">
        <title>An improved genome assembly and genetic linkage map for asparagus bean, Vigna unguiculata ssp. sesquipedialis.</title>
        <authorList>
            <person name="Xia Q."/>
            <person name="Zhang R."/>
            <person name="Dong Y."/>
        </authorList>
    </citation>
    <scope>NUCLEOTIDE SEQUENCE [LARGE SCALE GENOMIC DNA]</scope>
    <source>
        <tissue evidence="2">Leaf</tissue>
    </source>
</reference>
<name>A0A4D6MD67_VIGUN</name>